<evidence type="ECO:0000313" key="1">
    <source>
        <dbReference type="EMBL" id="KAH6942608.1"/>
    </source>
</evidence>
<comment type="caution">
    <text evidence="1">The sequence shown here is derived from an EMBL/GenBank/DDBJ whole genome shotgun (WGS) entry which is preliminary data.</text>
</comment>
<accession>A0ACB7T6P3</accession>
<reference evidence="1" key="1">
    <citation type="submission" date="2020-05" db="EMBL/GenBank/DDBJ databases">
        <title>Large-scale comparative analyses of tick genomes elucidate their genetic diversity and vector capacities.</title>
        <authorList>
            <person name="Jia N."/>
            <person name="Wang J."/>
            <person name="Shi W."/>
            <person name="Du L."/>
            <person name="Sun Y."/>
            <person name="Zhan W."/>
            <person name="Jiang J."/>
            <person name="Wang Q."/>
            <person name="Zhang B."/>
            <person name="Ji P."/>
            <person name="Sakyi L.B."/>
            <person name="Cui X."/>
            <person name="Yuan T."/>
            <person name="Jiang B."/>
            <person name="Yang W."/>
            <person name="Lam T.T.-Y."/>
            <person name="Chang Q."/>
            <person name="Ding S."/>
            <person name="Wang X."/>
            <person name="Zhu J."/>
            <person name="Ruan X."/>
            <person name="Zhao L."/>
            <person name="Wei J."/>
            <person name="Que T."/>
            <person name="Du C."/>
            <person name="Cheng J."/>
            <person name="Dai P."/>
            <person name="Han X."/>
            <person name="Huang E."/>
            <person name="Gao Y."/>
            <person name="Liu J."/>
            <person name="Shao H."/>
            <person name="Ye R."/>
            <person name="Li L."/>
            <person name="Wei W."/>
            <person name="Wang X."/>
            <person name="Wang C."/>
            <person name="Yang T."/>
            <person name="Huo Q."/>
            <person name="Li W."/>
            <person name="Guo W."/>
            <person name="Chen H."/>
            <person name="Zhou L."/>
            <person name="Ni X."/>
            <person name="Tian J."/>
            <person name="Zhou Y."/>
            <person name="Sheng Y."/>
            <person name="Liu T."/>
            <person name="Pan Y."/>
            <person name="Xia L."/>
            <person name="Li J."/>
            <person name="Zhao F."/>
            <person name="Cao W."/>
        </authorList>
    </citation>
    <scope>NUCLEOTIDE SEQUENCE</scope>
    <source>
        <strain evidence="1">Hyas-2018</strain>
    </source>
</reference>
<organism evidence="1 2">
    <name type="scientific">Hyalomma asiaticum</name>
    <name type="common">Tick</name>
    <dbReference type="NCBI Taxonomy" id="266040"/>
    <lineage>
        <taxon>Eukaryota</taxon>
        <taxon>Metazoa</taxon>
        <taxon>Ecdysozoa</taxon>
        <taxon>Arthropoda</taxon>
        <taxon>Chelicerata</taxon>
        <taxon>Arachnida</taxon>
        <taxon>Acari</taxon>
        <taxon>Parasitiformes</taxon>
        <taxon>Ixodida</taxon>
        <taxon>Ixodoidea</taxon>
        <taxon>Ixodidae</taxon>
        <taxon>Hyalomminae</taxon>
        <taxon>Hyalomma</taxon>
    </lineage>
</organism>
<name>A0ACB7T6P3_HYAAI</name>
<keyword evidence="2" id="KW-1185">Reference proteome</keyword>
<proteinExistence type="predicted"/>
<evidence type="ECO:0000313" key="2">
    <source>
        <dbReference type="Proteomes" id="UP000821845"/>
    </source>
</evidence>
<protein>
    <submittedName>
        <fullName evidence="1">Uncharacterized protein</fullName>
    </submittedName>
</protein>
<dbReference type="EMBL" id="CM023490">
    <property type="protein sequence ID" value="KAH6942608.1"/>
    <property type="molecule type" value="Genomic_DNA"/>
</dbReference>
<gene>
    <name evidence="1" type="ORF">HPB50_008433</name>
</gene>
<dbReference type="Proteomes" id="UP000821845">
    <property type="component" value="Chromosome 10"/>
</dbReference>
<sequence>MKEALTRQLETLYGPYGRTQDPQLDETGSQGNERPDGLTKIGILSHLLQLCSLQILSPHSPKTGWHPVPLNCLGQVAKEQLACPVTSWRKRPFEMTGTKEVTLILKRGGKAGHFQDYQPLAVTNDVVRMAKNRAKLQALLDICTAEMTKLGVCFNTKETKVVPSAGNFAEAADLIAGK</sequence>